<evidence type="ECO:0000313" key="14">
    <source>
        <dbReference type="Ensembl" id="ENSLACP00000010773.1"/>
    </source>
</evidence>
<keyword evidence="7" id="KW-0653">Protein transport</keyword>
<dbReference type="SUPFAM" id="SSF48371">
    <property type="entry name" value="ARM repeat"/>
    <property type="match status" value="1"/>
</dbReference>
<dbReference type="OMA" id="FQPTHEW"/>
<dbReference type="GO" id="GO:0005788">
    <property type="term" value="C:endoplasmic reticulum lumen"/>
    <property type="evidence" value="ECO:0007669"/>
    <property type="project" value="UniProtKB-SubCell"/>
</dbReference>
<feature type="coiled-coil region" evidence="11">
    <location>
        <begin position="35"/>
        <end position="62"/>
    </location>
</feature>
<dbReference type="eggNOG" id="KOG2160">
    <property type="taxonomic scope" value="Eukaryota"/>
</dbReference>
<evidence type="ECO:0000256" key="9">
    <source>
        <dbReference type="ARBA" id="ARBA00023180"/>
    </source>
</evidence>
<evidence type="ECO:0000256" key="12">
    <source>
        <dbReference type="SAM" id="SignalP"/>
    </source>
</evidence>
<evidence type="ECO:0000256" key="11">
    <source>
        <dbReference type="SAM" id="Coils"/>
    </source>
</evidence>
<comment type="similarity">
    <text evidence="2">Belongs to the SIL1 family.</text>
</comment>
<accession>H3AMA2</accession>
<dbReference type="GeneTree" id="ENSGT00940000153909"/>
<dbReference type="EMBL" id="AFYH01144098">
    <property type="status" value="NOT_ANNOTATED_CDS"/>
    <property type="molecule type" value="Genomic_DNA"/>
</dbReference>
<dbReference type="PANTHER" id="PTHR19316:SF35">
    <property type="entry name" value="NUCLEOTIDE EXCHANGE FACTOR SIL1"/>
    <property type="match status" value="1"/>
</dbReference>
<dbReference type="Gene3D" id="1.25.10.10">
    <property type="entry name" value="Leucine-rich Repeat Variant"/>
    <property type="match status" value="1"/>
</dbReference>
<keyword evidence="5 12" id="KW-0732">Signal</keyword>
<dbReference type="OrthoDB" id="448649at2759"/>
<dbReference type="Ensembl" id="ENSLACT00000026284.1">
    <property type="protein sequence ID" value="ENSLACP00000022144.1"/>
    <property type="gene ID" value="ENSLACG00000009486.2"/>
</dbReference>
<sequence>MRRSATWWMIPKRLNLALLLFCTLCLYFCLSKDSAKQKQSALTLVEENNSNTQNEEATVEDELDPADSEVFYPTNKWKPIKPGQAIPAGLHVRVNLQTGENEAKLPDNEEGKDRMKYWKEGNRQGMVNTDSKSFTAQELKRALKKFKEETITEAWEEEKVEKREPKQKFRPLEELKKEFEELNMLIETDFQIITKLVNKLNGSSSTLDEKIAALYDLEFYVHQIDNAQDLVSLGGLQLVINALNNTEDVLKEHAAFVLGSALSSNPKVQIEAMEAGALQKLIILLATEQSLTVKKKALYAVSSMLRHFPYAQQHFLRLGGLQALGQLFQIKRTESLCVRAMTLLYDLLMEKILLQNIEEPNEQMREKIRQYNQVNLLPAMLEQDWCILISKLLLLPEHDTREKVLKTMNITMASCREKYEKAHGLNITLSTLKSEYEELAAAEEREGEKDGYFKELLNFINRTIQELS</sequence>
<keyword evidence="9" id="KW-0325">Glycoprotein</keyword>
<dbReference type="InterPro" id="IPR016024">
    <property type="entry name" value="ARM-type_fold"/>
</dbReference>
<dbReference type="GO" id="GO:0000774">
    <property type="term" value="F:adenyl-nucleotide exchange factor activity"/>
    <property type="evidence" value="ECO:0007669"/>
    <property type="project" value="TreeGrafter"/>
</dbReference>
<feature type="domain" description="Nucleotide exchange factor Fes1" evidence="13">
    <location>
        <begin position="159"/>
        <end position="230"/>
    </location>
</feature>
<organism evidence="14 15">
    <name type="scientific">Latimeria chalumnae</name>
    <name type="common">Coelacanth</name>
    <dbReference type="NCBI Taxonomy" id="7897"/>
    <lineage>
        <taxon>Eukaryota</taxon>
        <taxon>Metazoa</taxon>
        <taxon>Chordata</taxon>
        <taxon>Craniata</taxon>
        <taxon>Vertebrata</taxon>
        <taxon>Euteleostomi</taxon>
        <taxon>Coelacanthiformes</taxon>
        <taxon>Coelacanthidae</taxon>
        <taxon>Latimeria</taxon>
    </lineage>
</organism>
<dbReference type="InterPro" id="IPR050693">
    <property type="entry name" value="Hsp70_NEF-Inhibitors"/>
</dbReference>
<dbReference type="CTD" id="64374"/>
<dbReference type="EMBL" id="AFYH01144097">
    <property type="status" value="NOT_ANNOTATED_CDS"/>
    <property type="molecule type" value="Genomic_DNA"/>
</dbReference>
<name>H3AMA2_LATCH</name>
<protein>
    <recommendedName>
        <fullName evidence="3">Nucleotide exchange factor SIL1</fullName>
    </recommendedName>
</protein>
<dbReference type="InterPro" id="IPR013918">
    <property type="entry name" value="Nucleotide_exch_fac_Fes1"/>
</dbReference>
<keyword evidence="6" id="KW-0256">Endoplasmic reticulum</keyword>
<dbReference type="InterPro" id="IPR011989">
    <property type="entry name" value="ARM-like"/>
</dbReference>
<dbReference type="Pfam" id="PF08609">
    <property type="entry name" value="Fes1"/>
    <property type="match status" value="1"/>
</dbReference>
<dbReference type="Bgee" id="ENSLACG00000009486">
    <property type="expression patterns" value="Expressed in muscle tissue and 6 other cell types or tissues"/>
</dbReference>
<feature type="chain" id="PRO_5014093675" description="Nucleotide exchange factor SIL1" evidence="12">
    <location>
        <begin position="32"/>
        <end position="468"/>
    </location>
</feature>
<evidence type="ECO:0000313" key="15">
    <source>
        <dbReference type="Proteomes" id="UP000008672"/>
    </source>
</evidence>
<dbReference type="AlphaFoldDB" id="H3AMA2"/>
<feature type="signal peptide" evidence="12">
    <location>
        <begin position="1"/>
        <end position="31"/>
    </location>
</feature>
<dbReference type="GO" id="GO:0001654">
    <property type="term" value="P:eye development"/>
    <property type="evidence" value="ECO:0007669"/>
    <property type="project" value="Ensembl"/>
</dbReference>
<evidence type="ECO:0000256" key="2">
    <source>
        <dbReference type="ARBA" id="ARBA00010588"/>
    </source>
</evidence>
<evidence type="ECO:0000256" key="3">
    <source>
        <dbReference type="ARBA" id="ARBA00015352"/>
    </source>
</evidence>
<keyword evidence="11" id="KW-0175">Coiled coil</keyword>
<dbReference type="KEGG" id="lcm:102345334"/>
<evidence type="ECO:0000256" key="8">
    <source>
        <dbReference type="ARBA" id="ARBA00023010"/>
    </source>
</evidence>
<comment type="subcellular location">
    <subcellularLocation>
        <location evidence="1">Endoplasmic reticulum lumen</location>
    </subcellularLocation>
</comment>
<reference evidence="15" key="1">
    <citation type="submission" date="2011-08" db="EMBL/GenBank/DDBJ databases">
        <title>The draft genome of Latimeria chalumnae.</title>
        <authorList>
            <person name="Di Palma F."/>
            <person name="Alfoldi J."/>
            <person name="Johnson J."/>
            <person name="Berlin A."/>
            <person name="Gnerre S."/>
            <person name="Jaffe D."/>
            <person name="MacCallum I."/>
            <person name="Young S."/>
            <person name="Walker B.J."/>
            <person name="Lander E."/>
            <person name="Lindblad-Toh K."/>
        </authorList>
    </citation>
    <scope>NUCLEOTIDE SEQUENCE [LARGE SCALE GENOMIC DNA]</scope>
    <source>
        <strain evidence="15">Wild caught</strain>
    </source>
</reference>
<dbReference type="EMBL" id="AFYH01144096">
    <property type="status" value="NOT_ANNOTATED_CDS"/>
    <property type="molecule type" value="Genomic_DNA"/>
</dbReference>
<keyword evidence="4" id="KW-0813">Transport</keyword>
<keyword evidence="15" id="KW-1185">Reference proteome</keyword>
<dbReference type="GO" id="GO:0048741">
    <property type="term" value="P:skeletal muscle fiber development"/>
    <property type="evidence" value="ECO:0007669"/>
    <property type="project" value="Ensembl"/>
</dbReference>
<evidence type="ECO:0000256" key="5">
    <source>
        <dbReference type="ARBA" id="ARBA00022729"/>
    </source>
</evidence>
<evidence type="ECO:0000259" key="13">
    <source>
        <dbReference type="Pfam" id="PF08609"/>
    </source>
</evidence>
<dbReference type="RefSeq" id="XP_064422950.1">
    <property type="nucleotide sequence ID" value="XM_064566880.1"/>
</dbReference>
<evidence type="ECO:0000256" key="4">
    <source>
        <dbReference type="ARBA" id="ARBA00022448"/>
    </source>
</evidence>
<dbReference type="GeneID" id="102345334"/>
<dbReference type="FunFam" id="1.25.10.10:FF:000148">
    <property type="entry name" value="SIL1 nucleotide exchange factor"/>
    <property type="match status" value="1"/>
</dbReference>
<proteinExistence type="inferred from homology"/>
<dbReference type="Ensembl" id="ENSLACT00000010853.1">
    <property type="protein sequence ID" value="ENSLACP00000010773.1"/>
    <property type="gene ID" value="ENSLACG00000009486.2"/>
</dbReference>
<comment type="function">
    <text evidence="10">Required for protein translocation and folding in the endoplasmic reticulum (ER). Functions as a nucleotide exchange factor for the ER lumenal chaperone HSPA5.</text>
</comment>
<gene>
    <name evidence="14" type="primary">SIL1</name>
</gene>
<evidence type="ECO:0000256" key="7">
    <source>
        <dbReference type="ARBA" id="ARBA00022927"/>
    </source>
</evidence>
<keyword evidence="8" id="KW-0811">Translocation</keyword>
<dbReference type="Proteomes" id="UP000008672">
    <property type="component" value="Unassembled WGS sequence"/>
</dbReference>
<evidence type="ECO:0000256" key="10">
    <source>
        <dbReference type="ARBA" id="ARBA00037748"/>
    </source>
</evidence>
<dbReference type="PANTHER" id="PTHR19316">
    <property type="entry name" value="PROTEIN FOLDING REGULATOR"/>
    <property type="match status" value="1"/>
</dbReference>
<evidence type="ECO:0000256" key="1">
    <source>
        <dbReference type="ARBA" id="ARBA00004319"/>
    </source>
</evidence>
<dbReference type="GO" id="GO:0015031">
    <property type="term" value="P:protein transport"/>
    <property type="evidence" value="ECO:0007669"/>
    <property type="project" value="UniProtKB-KW"/>
</dbReference>
<reference evidence="14" key="2">
    <citation type="submission" date="2025-05" db="UniProtKB">
        <authorList>
            <consortium name="Ensembl"/>
        </authorList>
    </citation>
    <scope>IDENTIFICATION</scope>
</reference>
<dbReference type="STRING" id="7897.ENSLACP00000010773"/>
<evidence type="ECO:0000256" key="6">
    <source>
        <dbReference type="ARBA" id="ARBA00022824"/>
    </source>
</evidence>